<dbReference type="EMBL" id="KB908844">
    <property type="protein sequence ID" value="EOA82505.1"/>
    <property type="molecule type" value="Genomic_DNA"/>
</dbReference>
<feature type="region of interest" description="Disordered" evidence="1">
    <location>
        <begin position="249"/>
        <end position="287"/>
    </location>
</feature>
<feature type="compositionally biased region" description="Polar residues" evidence="1">
    <location>
        <begin position="470"/>
        <end position="482"/>
    </location>
</feature>
<dbReference type="RefSeq" id="XP_008029341.1">
    <property type="nucleotide sequence ID" value="XM_008031150.1"/>
</dbReference>
<feature type="compositionally biased region" description="Polar residues" evidence="1">
    <location>
        <begin position="191"/>
        <end position="213"/>
    </location>
</feature>
<organism evidence="2 3">
    <name type="scientific">Exserohilum turcicum (strain 28A)</name>
    <name type="common">Northern leaf blight fungus</name>
    <name type="synonym">Setosphaeria turcica</name>
    <dbReference type="NCBI Taxonomy" id="671987"/>
    <lineage>
        <taxon>Eukaryota</taxon>
        <taxon>Fungi</taxon>
        <taxon>Dikarya</taxon>
        <taxon>Ascomycota</taxon>
        <taxon>Pezizomycotina</taxon>
        <taxon>Dothideomycetes</taxon>
        <taxon>Pleosporomycetidae</taxon>
        <taxon>Pleosporales</taxon>
        <taxon>Pleosporineae</taxon>
        <taxon>Pleosporaceae</taxon>
        <taxon>Exserohilum</taxon>
    </lineage>
</organism>
<protein>
    <submittedName>
        <fullName evidence="2">Uncharacterized protein</fullName>
    </submittedName>
</protein>
<dbReference type="HOGENOM" id="CLU_433556_0_0_1"/>
<keyword evidence="3" id="KW-1185">Reference proteome</keyword>
<evidence type="ECO:0000256" key="1">
    <source>
        <dbReference type="SAM" id="MobiDB-lite"/>
    </source>
</evidence>
<dbReference type="OrthoDB" id="3792817at2759"/>
<name>R0IAP9_EXST2</name>
<feature type="region of interest" description="Disordered" evidence="1">
    <location>
        <begin position="116"/>
        <end position="146"/>
    </location>
</feature>
<dbReference type="eggNOG" id="ENOG502T4WD">
    <property type="taxonomic scope" value="Eukaryota"/>
</dbReference>
<reference evidence="2 3" key="2">
    <citation type="journal article" date="2013" name="PLoS Genet.">
        <title>Comparative genome structure, secondary metabolite, and effector coding capacity across Cochliobolus pathogens.</title>
        <authorList>
            <person name="Condon B.J."/>
            <person name="Leng Y."/>
            <person name="Wu D."/>
            <person name="Bushley K.E."/>
            <person name="Ohm R.A."/>
            <person name="Otillar R."/>
            <person name="Martin J."/>
            <person name="Schackwitz W."/>
            <person name="Grimwood J."/>
            <person name="MohdZainudin N."/>
            <person name="Xue C."/>
            <person name="Wang R."/>
            <person name="Manning V.A."/>
            <person name="Dhillon B."/>
            <person name="Tu Z.J."/>
            <person name="Steffenson B.J."/>
            <person name="Salamov A."/>
            <person name="Sun H."/>
            <person name="Lowry S."/>
            <person name="LaButti K."/>
            <person name="Han J."/>
            <person name="Copeland A."/>
            <person name="Lindquist E."/>
            <person name="Barry K."/>
            <person name="Schmutz J."/>
            <person name="Baker S.E."/>
            <person name="Ciuffetti L.M."/>
            <person name="Grigoriev I.V."/>
            <person name="Zhong S."/>
            <person name="Turgeon B.G."/>
        </authorList>
    </citation>
    <scope>NUCLEOTIDE SEQUENCE [LARGE SCALE GENOMIC DNA]</scope>
    <source>
        <strain evidence="3">28A</strain>
    </source>
</reference>
<gene>
    <name evidence="2" type="ORF">SETTUDRAFT_22493</name>
</gene>
<feature type="region of interest" description="Disordered" evidence="1">
    <location>
        <begin position="191"/>
        <end position="214"/>
    </location>
</feature>
<feature type="region of interest" description="Disordered" evidence="1">
    <location>
        <begin position="460"/>
        <end position="482"/>
    </location>
</feature>
<evidence type="ECO:0000313" key="3">
    <source>
        <dbReference type="Proteomes" id="UP000016935"/>
    </source>
</evidence>
<feature type="compositionally biased region" description="Low complexity" evidence="1">
    <location>
        <begin position="253"/>
        <end position="269"/>
    </location>
</feature>
<dbReference type="AlphaFoldDB" id="R0IAP9"/>
<evidence type="ECO:0000313" key="2">
    <source>
        <dbReference type="EMBL" id="EOA82505.1"/>
    </source>
</evidence>
<dbReference type="GeneID" id="19402561"/>
<sequence length="644" mass="70385">MSVAPRSSENEKIAREKAIQQRVFISGLKGTHTLEKGVAYHYRGHFIYSYPFGNPIVPVPFSTKKGINIVGVTKDHAPVYDPEDPLLKDESEVLALDRACIHEQEFQWEMALSNLQGEDDDDDNDDDDDDESEPETVTETEAVMEPVTKVIDTAAIPKVNVQKPSPPTPTPRTPRFNTVLVPPQVASRFPSRSASTISLNKMSAPDTKTSTSAAGIPRVGTVTAPSETHEHAGFTPNDRGQYLAYSAPGSRIASAQHSRAPSRSASPNSTLKVPGQVPRRSHTPALRPVASTSRLSWLLDEENTHRPYTAALENTRSRHQQQLNQPNTYSDPQDALHLAITPNWIDPAAISAFVESVSRHPSLSSSFLALPHPGSQSHSPLRATADENVHVGTLYLAGTGYPDIQRKREHEHEQQMSIHHNHHHHVPSEFPVFHSSPHAAAPATTGLQHSGALIPRHTDTTTTTTDATVPVSNTSGILQPEGNNSKTLYIPLSNRARPRAASRALNQAYNASKTLFSESGTASNGMLTNTTAAVDSGVHHPHDDANININANINANINQEEGGKGETETEAEAEEAAPRCPLHQGKCDGESVVEQHVTLRVWGTRHFWNQHLPVVECEGGRVLVDWAGLRDEEVERRKKQRAGE</sequence>
<proteinExistence type="predicted"/>
<feature type="compositionally biased region" description="Acidic residues" evidence="1">
    <location>
        <begin position="117"/>
        <end position="138"/>
    </location>
</feature>
<reference evidence="2 3" key="1">
    <citation type="journal article" date="2012" name="PLoS Pathog.">
        <title>Diverse lifestyles and strategies of plant pathogenesis encoded in the genomes of eighteen Dothideomycetes fungi.</title>
        <authorList>
            <person name="Ohm R.A."/>
            <person name="Feau N."/>
            <person name="Henrissat B."/>
            <person name="Schoch C.L."/>
            <person name="Horwitz B.A."/>
            <person name="Barry K.W."/>
            <person name="Condon B.J."/>
            <person name="Copeland A.C."/>
            <person name="Dhillon B."/>
            <person name="Glaser F."/>
            <person name="Hesse C.N."/>
            <person name="Kosti I."/>
            <person name="LaButti K."/>
            <person name="Lindquist E.A."/>
            <person name="Lucas S."/>
            <person name="Salamov A.A."/>
            <person name="Bradshaw R.E."/>
            <person name="Ciuffetti L."/>
            <person name="Hamelin R.C."/>
            <person name="Kema G.H.J."/>
            <person name="Lawrence C."/>
            <person name="Scott J.A."/>
            <person name="Spatafora J.W."/>
            <person name="Turgeon B.G."/>
            <person name="de Wit P.J.G.M."/>
            <person name="Zhong S."/>
            <person name="Goodwin S.B."/>
            <person name="Grigoriev I.V."/>
        </authorList>
    </citation>
    <scope>NUCLEOTIDE SEQUENCE [LARGE SCALE GENOMIC DNA]</scope>
    <source>
        <strain evidence="3">28A</strain>
    </source>
</reference>
<accession>R0IAP9</accession>
<dbReference type="Proteomes" id="UP000016935">
    <property type="component" value="Unassembled WGS sequence"/>
</dbReference>